<dbReference type="GO" id="GO:0016746">
    <property type="term" value="F:acyltransferase activity"/>
    <property type="evidence" value="ECO:0007669"/>
    <property type="project" value="UniProtKB-KW"/>
</dbReference>
<dbReference type="OrthoDB" id="10067267at2759"/>
<dbReference type="GO" id="GO:0005911">
    <property type="term" value="C:cell-cell junction"/>
    <property type="evidence" value="ECO:0007669"/>
    <property type="project" value="TreeGrafter"/>
</dbReference>
<dbReference type="SMART" id="SM00112">
    <property type="entry name" value="CA"/>
    <property type="match status" value="1"/>
</dbReference>
<dbReference type="InterPro" id="IPR008979">
    <property type="entry name" value="Galactose-bd-like_sf"/>
</dbReference>
<dbReference type="CDD" id="cd11304">
    <property type="entry name" value="Cadherin_repeat"/>
    <property type="match status" value="1"/>
</dbReference>
<dbReference type="PANTHER" id="PTHR24025:SF23">
    <property type="entry name" value="NEURAL-CADHERIN"/>
    <property type="match status" value="1"/>
</dbReference>
<dbReference type="InterPro" id="IPR002126">
    <property type="entry name" value="Cadherin-like_dom"/>
</dbReference>
<dbReference type="PROSITE" id="PS01286">
    <property type="entry name" value="FA58C_2"/>
    <property type="match status" value="1"/>
</dbReference>
<dbReference type="SUPFAM" id="SSF49785">
    <property type="entry name" value="Galactose-binding domain-like"/>
    <property type="match status" value="1"/>
</dbReference>
<comment type="caution">
    <text evidence="11">The sequence shown here is derived from an EMBL/GenBank/DDBJ whole genome shotgun (WGS) entry which is preliminary data.</text>
</comment>
<dbReference type="EMBL" id="MU828075">
    <property type="protein sequence ID" value="KAJ7310197.1"/>
    <property type="molecule type" value="Genomic_DNA"/>
</dbReference>
<evidence type="ECO:0000256" key="6">
    <source>
        <dbReference type="ARBA" id="ARBA00022989"/>
    </source>
</evidence>
<keyword evidence="12" id="KW-1185">Reference proteome</keyword>
<evidence type="ECO:0000256" key="5">
    <source>
        <dbReference type="ARBA" id="ARBA00022889"/>
    </source>
</evidence>
<dbReference type="InterPro" id="IPR050971">
    <property type="entry name" value="Cadherin-domain_protein"/>
</dbReference>
<evidence type="ECO:0000256" key="7">
    <source>
        <dbReference type="ARBA" id="ARBA00023136"/>
    </source>
</evidence>
<evidence type="ECO:0000256" key="1">
    <source>
        <dbReference type="ARBA" id="ARBA00004370"/>
    </source>
</evidence>
<keyword evidence="2" id="KW-0812">Transmembrane</keyword>
<dbReference type="Pfam" id="PF00754">
    <property type="entry name" value="F5_F8_type_C"/>
    <property type="match status" value="1"/>
</dbReference>
<dbReference type="GO" id="GO:0007156">
    <property type="term" value="P:homophilic cell adhesion via plasma membrane adhesion molecules"/>
    <property type="evidence" value="ECO:0007669"/>
    <property type="project" value="InterPro"/>
</dbReference>
<dbReference type="PRINTS" id="PR00205">
    <property type="entry name" value="CADHERIN"/>
</dbReference>
<evidence type="ECO:0000256" key="8">
    <source>
        <dbReference type="PROSITE-ProRule" id="PRU00043"/>
    </source>
</evidence>
<keyword evidence="4 8" id="KW-0106">Calcium</keyword>
<gene>
    <name evidence="11" type="primary">FAT3_4</name>
    <name evidence="11" type="ORF">OS493_040144</name>
</gene>
<dbReference type="GO" id="GO:0016020">
    <property type="term" value="C:membrane"/>
    <property type="evidence" value="ECO:0007669"/>
    <property type="project" value="UniProtKB-SubCell"/>
</dbReference>
<feature type="domain" description="Cadherin" evidence="10">
    <location>
        <begin position="62"/>
        <end position="120"/>
    </location>
</feature>
<evidence type="ECO:0000256" key="3">
    <source>
        <dbReference type="ARBA" id="ARBA00022737"/>
    </source>
</evidence>
<evidence type="ECO:0000313" key="12">
    <source>
        <dbReference type="Proteomes" id="UP001163046"/>
    </source>
</evidence>
<dbReference type="Gene3D" id="2.60.40.60">
    <property type="entry name" value="Cadherins"/>
    <property type="match status" value="2"/>
</dbReference>
<evidence type="ECO:0000256" key="4">
    <source>
        <dbReference type="ARBA" id="ARBA00022837"/>
    </source>
</evidence>
<evidence type="ECO:0000313" key="11">
    <source>
        <dbReference type="EMBL" id="KAJ7310197.1"/>
    </source>
</evidence>
<feature type="non-terminal residue" evidence="11">
    <location>
        <position position="1"/>
    </location>
</feature>
<keyword evidence="11" id="KW-0808">Transferase</keyword>
<feature type="domain" description="F5/8 type C" evidence="9">
    <location>
        <begin position="1"/>
        <end position="45"/>
    </location>
</feature>
<organism evidence="11 12">
    <name type="scientific">Desmophyllum pertusum</name>
    <dbReference type="NCBI Taxonomy" id="174260"/>
    <lineage>
        <taxon>Eukaryota</taxon>
        <taxon>Metazoa</taxon>
        <taxon>Cnidaria</taxon>
        <taxon>Anthozoa</taxon>
        <taxon>Hexacorallia</taxon>
        <taxon>Scleractinia</taxon>
        <taxon>Caryophylliina</taxon>
        <taxon>Caryophylliidae</taxon>
        <taxon>Desmophyllum</taxon>
    </lineage>
</organism>
<protein>
    <submittedName>
        <fullName evidence="11">Bahd acyltransferase</fullName>
    </submittedName>
</protein>
<dbReference type="GO" id="GO:0005509">
    <property type="term" value="F:calcium ion binding"/>
    <property type="evidence" value="ECO:0007669"/>
    <property type="project" value="UniProtKB-UniRule"/>
</dbReference>
<keyword evidence="3" id="KW-0677">Repeat</keyword>
<evidence type="ECO:0000256" key="2">
    <source>
        <dbReference type="ARBA" id="ARBA00022692"/>
    </source>
</evidence>
<dbReference type="Gene3D" id="2.60.120.260">
    <property type="entry name" value="Galactose-binding domain-like"/>
    <property type="match status" value="1"/>
</dbReference>
<sequence>VFVGNSDGDSIKTNRILPPFHARYVRVHPQSWNDRICMRLELYGCESTGKDEERRGDTDSCFSIDGTTGIIVTSKPLDRERTRYYDLSVSATNVASSPSLSSSTTVRVTVLDTNDEAPRFSVPSYNETISEGDKAGTSIVTVSAQDKDLVGDFPNVKITERDLD</sequence>
<reference evidence="11" key="1">
    <citation type="submission" date="2023-01" db="EMBL/GenBank/DDBJ databases">
        <title>Genome assembly of the deep-sea coral Lophelia pertusa.</title>
        <authorList>
            <person name="Herrera S."/>
            <person name="Cordes E."/>
        </authorList>
    </citation>
    <scope>NUCLEOTIDE SEQUENCE</scope>
    <source>
        <strain evidence="11">USNM1676648</strain>
        <tissue evidence="11">Polyp</tissue>
    </source>
</reference>
<dbReference type="InterPro" id="IPR000421">
    <property type="entry name" value="FA58C"/>
</dbReference>
<dbReference type="PROSITE" id="PS50268">
    <property type="entry name" value="CADHERIN_2"/>
    <property type="match status" value="1"/>
</dbReference>
<dbReference type="PANTHER" id="PTHR24025">
    <property type="entry name" value="DESMOGLEIN FAMILY MEMBER"/>
    <property type="match status" value="1"/>
</dbReference>
<dbReference type="Pfam" id="PF00028">
    <property type="entry name" value="Cadherin"/>
    <property type="match status" value="1"/>
</dbReference>
<keyword evidence="11" id="KW-0012">Acyltransferase</keyword>
<dbReference type="PROSITE" id="PS50022">
    <property type="entry name" value="FA58C_3"/>
    <property type="match status" value="1"/>
</dbReference>
<keyword evidence="6" id="KW-1133">Transmembrane helix</keyword>
<keyword evidence="5" id="KW-0130">Cell adhesion</keyword>
<accession>A0A9W9Y6I4</accession>
<dbReference type="SUPFAM" id="SSF49313">
    <property type="entry name" value="Cadherin-like"/>
    <property type="match status" value="2"/>
</dbReference>
<evidence type="ECO:0000259" key="10">
    <source>
        <dbReference type="PROSITE" id="PS50268"/>
    </source>
</evidence>
<dbReference type="AlphaFoldDB" id="A0A9W9Y6I4"/>
<comment type="subcellular location">
    <subcellularLocation>
        <location evidence="1">Membrane</location>
    </subcellularLocation>
</comment>
<proteinExistence type="predicted"/>
<keyword evidence="7" id="KW-0472">Membrane</keyword>
<name>A0A9W9Y6I4_9CNID</name>
<dbReference type="InterPro" id="IPR015919">
    <property type="entry name" value="Cadherin-like_sf"/>
</dbReference>
<evidence type="ECO:0000259" key="9">
    <source>
        <dbReference type="PROSITE" id="PS50022"/>
    </source>
</evidence>
<dbReference type="Proteomes" id="UP001163046">
    <property type="component" value="Unassembled WGS sequence"/>
</dbReference>